<organism evidence="4 5">
    <name type="scientific">Sphingobacterium alkalisoli</name>
    <dbReference type="NCBI Taxonomy" id="1874115"/>
    <lineage>
        <taxon>Bacteria</taxon>
        <taxon>Pseudomonadati</taxon>
        <taxon>Bacteroidota</taxon>
        <taxon>Sphingobacteriia</taxon>
        <taxon>Sphingobacteriales</taxon>
        <taxon>Sphingobacteriaceae</taxon>
        <taxon>Sphingobacterium</taxon>
    </lineage>
</organism>
<dbReference type="InterPro" id="IPR012373">
    <property type="entry name" value="Ferrdict_sens_TM"/>
</dbReference>
<accession>A0A4U0GXF7</accession>
<keyword evidence="1" id="KW-0812">Transmembrane</keyword>
<protein>
    <submittedName>
        <fullName evidence="4">DUF4974 domain-containing protein</fullName>
    </submittedName>
</protein>
<dbReference type="Proteomes" id="UP000309872">
    <property type="component" value="Unassembled WGS sequence"/>
</dbReference>
<feature type="domain" description="Protein FecR C-terminal" evidence="3">
    <location>
        <begin position="262"/>
        <end position="330"/>
    </location>
</feature>
<dbReference type="EMBL" id="SUKA01000008">
    <property type="protein sequence ID" value="TJY62502.1"/>
    <property type="molecule type" value="Genomic_DNA"/>
</dbReference>
<feature type="transmembrane region" description="Helical" evidence="1">
    <location>
        <begin position="88"/>
        <end position="107"/>
    </location>
</feature>
<dbReference type="Gene3D" id="2.60.120.1440">
    <property type="match status" value="1"/>
</dbReference>
<evidence type="ECO:0000256" key="1">
    <source>
        <dbReference type="SAM" id="Phobius"/>
    </source>
</evidence>
<name>A0A4U0GXF7_9SPHI</name>
<sequence>MDDQEIYLLITRYLAQQTTWDENEKLADWIALSKENESEFQQVKTIWLAGTEDSDEQSALKALHKTKKKYDISEAETYQEEKLKQNRLWYYWGASAAAVLLCVLYFFKYQSDVQPQEVVYIEKTTLPRQKLKLTLVDSTVVYLAPESKLRYPATFAAGKRQVFLEGEAFFEVKRDTSRPFLVTTELLTTKVLGTSFNINAFPGSPDIRISLFSGKVEVSKENEPKHAYALHPGQQLLYDRGEGRIYRQDFDQTVVNGWMTNKLVFRNTKLEEAIRKIEILYGVKIVLSDKNIAGRQLWASFDNEPLDKVLDYLKMAGGVNFRKEEDVIYIISNKAM</sequence>
<dbReference type="Gene3D" id="3.55.50.30">
    <property type="match status" value="1"/>
</dbReference>
<dbReference type="PANTHER" id="PTHR30273:SF2">
    <property type="entry name" value="PROTEIN FECR"/>
    <property type="match status" value="1"/>
</dbReference>
<proteinExistence type="predicted"/>
<evidence type="ECO:0000259" key="3">
    <source>
        <dbReference type="Pfam" id="PF16344"/>
    </source>
</evidence>
<gene>
    <name evidence="4" type="ORF">FAZ19_20845</name>
</gene>
<dbReference type="PANTHER" id="PTHR30273">
    <property type="entry name" value="PERIPLASMIC SIGNAL SENSOR AND SIGMA FACTOR ACTIVATOR FECR-RELATED"/>
    <property type="match status" value="1"/>
</dbReference>
<keyword evidence="5" id="KW-1185">Reference proteome</keyword>
<dbReference type="Pfam" id="PF16344">
    <property type="entry name" value="FecR_C"/>
    <property type="match status" value="1"/>
</dbReference>
<dbReference type="RefSeq" id="WP_136822699.1">
    <property type="nucleotide sequence ID" value="NZ_BMJX01000008.1"/>
</dbReference>
<keyword evidence="1" id="KW-0472">Membrane</keyword>
<evidence type="ECO:0000313" key="4">
    <source>
        <dbReference type="EMBL" id="TJY62502.1"/>
    </source>
</evidence>
<dbReference type="PIRSF" id="PIRSF018266">
    <property type="entry name" value="FecR"/>
    <property type="match status" value="1"/>
</dbReference>
<dbReference type="AlphaFoldDB" id="A0A4U0GXF7"/>
<feature type="domain" description="FecR protein" evidence="2">
    <location>
        <begin position="125"/>
        <end position="217"/>
    </location>
</feature>
<dbReference type="Pfam" id="PF04773">
    <property type="entry name" value="FecR"/>
    <property type="match status" value="1"/>
</dbReference>
<comment type="caution">
    <text evidence="4">The sequence shown here is derived from an EMBL/GenBank/DDBJ whole genome shotgun (WGS) entry which is preliminary data.</text>
</comment>
<dbReference type="GO" id="GO:0016989">
    <property type="term" value="F:sigma factor antagonist activity"/>
    <property type="evidence" value="ECO:0007669"/>
    <property type="project" value="TreeGrafter"/>
</dbReference>
<dbReference type="InterPro" id="IPR032508">
    <property type="entry name" value="FecR_C"/>
</dbReference>
<evidence type="ECO:0000313" key="5">
    <source>
        <dbReference type="Proteomes" id="UP000309872"/>
    </source>
</evidence>
<dbReference type="InterPro" id="IPR006860">
    <property type="entry name" value="FecR"/>
</dbReference>
<dbReference type="OrthoDB" id="1452822at2"/>
<reference evidence="4 5" key="1">
    <citation type="submission" date="2019-04" db="EMBL/GenBank/DDBJ databases">
        <title>Sphingobacterium olei sp. nov., isolated from oil-contaminated soil.</title>
        <authorList>
            <person name="Liu B."/>
        </authorList>
    </citation>
    <scope>NUCLEOTIDE SEQUENCE [LARGE SCALE GENOMIC DNA]</scope>
    <source>
        <strain evidence="4 5">Y3L14</strain>
    </source>
</reference>
<evidence type="ECO:0000259" key="2">
    <source>
        <dbReference type="Pfam" id="PF04773"/>
    </source>
</evidence>
<keyword evidence="1" id="KW-1133">Transmembrane helix</keyword>